<evidence type="ECO:0000313" key="1">
    <source>
        <dbReference type="EMBL" id="BAU23630.1"/>
    </source>
</evidence>
<dbReference type="EMBL" id="AP014945">
    <property type="protein sequence ID" value="BAU23630.1"/>
    <property type="molecule type" value="Genomic_DNA"/>
</dbReference>
<reference evidence="2" key="2">
    <citation type="journal article" date="2016" name="Int. J. Syst. Evol. Microbiol.">
        <title>Caldimicrobium thiodismutans sp. nov., a sulfur-disproportionating bacterium isolated from a hot spring.</title>
        <authorList>
            <person name="Kojima H."/>
            <person name="Umezawa K."/>
            <person name="Fukui M."/>
        </authorList>
    </citation>
    <scope>NUCLEOTIDE SEQUENCE [LARGE SCALE GENOMIC DNA]</scope>
    <source>
        <strain evidence="2">TF1</strain>
    </source>
</reference>
<evidence type="ECO:0000313" key="2">
    <source>
        <dbReference type="Proteomes" id="UP000068196"/>
    </source>
</evidence>
<name>A0A0U5AY86_9BACT</name>
<sequence>MKLKKITVENKNKFAIEITFIPFTVILENDRKIFGTIYESPLSKKQEILILNETICDLTDEDLNKLKEAVLKEYHNLLATTEQRQEENTNNPEK</sequence>
<organism evidence="1 2">
    <name type="scientific">Caldimicrobium thiodismutans</name>
    <dbReference type="NCBI Taxonomy" id="1653476"/>
    <lineage>
        <taxon>Bacteria</taxon>
        <taxon>Pseudomonadati</taxon>
        <taxon>Thermodesulfobacteriota</taxon>
        <taxon>Thermodesulfobacteria</taxon>
        <taxon>Thermodesulfobacteriales</taxon>
        <taxon>Thermodesulfobacteriaceae</taxon>
        <taxon>Caldimicrobium</taxon>
    </lineage>
</organism>
<reference evidence="1 2" key="1">
    <citation type="journal article" date="2016" name="Int. J. Syst. Evol. Microbiol.">
        <title>Caldimicrobium thiodismutans sp. nov., a sulfur-disproportionating bacterium isolated from a hot spring, and emended description of the genus Caldimicrobium.</title>
        <authorList>
            <person name="Kojima H."/>
            <person name="Umezawa K."/>
            <person name="Fukui M."/>
        </authorList>
    </citation>
    <scope>NUCLEOTIDE SEQUENCE [LARGE SCALE GENOMIC DNA]</scope>
    <source>
        <strain evidence="1 2">TF1</strain>
    </source>
</reference>
<gene>
    <name evidence="1" type="ORF">THC_1262</name>
</gene>
<dbReference type="Proteomes" id="UP000068196">
    <property type="component" value="Chromosome"/>
</dbReference>
<dbReference type="KEGG" id="cthi:THC_1262"/>
<proteinExistence type="predicted"/>
<accession>A0A0U5AY86</accession>
<dbReference type="AlphaFoldDB" id="A0A0U5AY86"/>
<protein>
    <submittedName>
        <fullName evidence="1">Uncharacterized protein</fullName>
    </submittedName>
</protein>
<dbReference type="STRING" id="1653476.THC_1262"/>
<dbReference type="RefSeq" id="WP_068514915.1">
    <property type="nucleotide sequence ID" value="NZ_AP014945.1"/>
</dbReference>
<keyword evidence="2" id="KW-1185">Reference proteome</keyword>